<name>A0A6A6P509_9PEZI</name>
<protein>
    <submittedName>
        <fullName evidence="1">Uncharacterized protein</fullName>
    </submittedName>
</protein>
<evidence type="ECO:0000313" key="1">
    <source>
        <dbReference type="EMBL" id="KAF2458832.1"/>
    </source>
</evidence>
<dbReference type="EMBL" id="MU001677">
    <property type="protein sequence ID" value="KAF2458832.1"/>
    <property type="molecule type" value="Genomic_DNA"/>
</dbReference>
<gene>
    <name evidence="1" type="ORF">BDY21DRAFT_212565</name>
</gene>
<proteinExistence type="predicted"/>
<dbReference type="Proteomes" id="UP000799766">
    <property type="component" value="Unassembled WGS sequence"/>
</dbReference>
<sequence>MVESFSPWLAVGTSIPKATWRWLRFPDPGRWAGVGSARRVLARLVSPESPAAAPSLQHPPPTSAHLIAAHQTCLLWLADPPARWADKAGSRGDQAANALRAIRRLRAASRRCRPDVFLLRRNIETQPKRLNKRPSCGLSASLVMRNIPKSSTADTLATDAQEIGRRPRDAAKRQPLRSIGWNGRRVVCQAGRAAAAEKSILQVKPHGLLRTSQIARCLHVLPFFDFSAHRQLFVVFDRSRFQTPSIGSQTRPKISPFFCQENHTGMLYAPCFSIKGSGRGLCRVLLV</sequence>
<organism evidence="1 2">
    <name type="scientific">Lineolata rhizophorae</name>
    <dbReference type="NCBI Taxonomy" id="578093"/>
    <lineage>
        <taxon>Eukaryota</taxon>
        <taxon>Fungi</taxon>
        <taxon>Dikarya</taxon>
        <taxon>Ascomycota</taxon>
        <taxon>Pezizomycotina</taxon>
        <taxon>Dothideomycetes</taxon>
        <taxon>Dothideomycetes incertae sedis</taxon>
        <taxon>Lineolatales</taxon>
        <taxon>Lineolataceae</taxon>
        <taxon>Lineolata</taxon>
    </lineage>
</organism>
<accession>A0A6A6P509</accession>
<dbReference type="AlphaFoldDB" id="A0A6A6P509"/>
<reference evidence="1" key="1">
    <citation type="journal article" date="2020" name="Stud. Mycol.">
        <title>101 Dothideomycetes genomes: a test case for predicting lifestyles and emergence of pathogens.</title>
        <authorList>
            <person name="Haridas S."/>
            <person name="Albert R."/>
            <person name="Binder M."/>
            <person name="Bloem J."/>
            <person name="Labutti K."/>
            <person name="Salamov A."/>
            <person name="Andreopoulos B."/>
            <person name="Baker S."/>
            <person name="Barry K."/>
            <person name="Bills G."/>
            <person name="Bluhm B."/>
            <person name="Cannon C."/>
            <person name="Castanera R."/>
            <person name="Culley D."/>
            <person name="Daum C."/>
            <person name="Ezra D."/>
            <person name="Gonzalez J."/>
            <person name="Henrissat B."/>
            <person name="Kuo A."/>
            <person name="Liang C."/>
            <person name="Lipzen A."/>
            <person name="Lutzoni F."/>
            <person name="Magnuson J."/>
            <person name="Mondo S."/>
            <person name="Nolan M."/>
            <person name="Ohm R."/>
            <person name="Pangilinan J."/>
            <person name="Park H.-J."/>
            <person name="Ramirez L."/>
            <person name="Alfaro M."/>
            <person name="Sun H."/>
            <person name="Tritt A."/>
            <person name="Yoshinaga Y."/>
            <person name="Zwiers L.-H."/>
            <person name="Turgeon B."/>
            <person name="Goodwin S."/>
            <person name="Spatafora J."/>
            <person name="Crous P."/>
            <person name="Grigoriev I."/>
        </authorList>
    </citation>
    <scope>NUCLEOTIDE SEQUENCE</scope>
    <source>
        <strain evidence="1">ATCC 16933</strain>
    </source>
</reference>
<keyword evidence="2" id="KW-1185">Reference proteome</keyword>
<evidence type="ECO:0000313" key="2">
    <source>
        <dbReference type="Proteomes" id="UP000799766"/>
    </source>
</evidence>